<dbReference type="EMBL" id="SMLB01000001">
    <property type="protein sequence ID" value="TDD73081.1"/>
    <property type="molecule type" value="Genomic_DNA"/>
</dbReference>
<dbReference type="Pfam" id="PF12697">
    <property type="entry name" value="Abhydrolase_6"/>
    <property type="match status" value="1"/>
</dbReference>
<dbReference type="InterPro" id="IPR000073">
    <property type="entry name" value="AB_hydrolase_1"/>
</dbReference>
<gene>
    <name evidence="2" type="ORF">E1262_00930</name>
</gene>
<dbReference type="Proteomes" id="UP000295217">
    <property type="component" value="Unassembled WGS sequence"/>
</dbReference>
<keyword evidence="3" id="KW-1185">Reference proteome</keyword>
<dbReference type="InterPro" id="IPR029058">
    <property type="entry name" value="AB_hydrolase_fold"/>
</dbReference>
<dbReference type="SUPFAM" id="SSF53474">
    <property type="entry name" value="alpha/beta-Hydrolases"/>
    <property type="match status" value="1"/>
</dbReference>
<proteinExistence type="predicted"/>
<dbReference type="PANTHER" id="PTHR37017:SF11">
    <property type="entry name" value="ESTERASE_LIPASE_THIOESTERASE DOMAIN-CONTAINING PROTEIN"/>
    <property type="match status" value="1"/>
</dbReference>
<dbReference type="Gene3D" id="3.40.50.1820">
    <property type="entry name" value="alpha/beta hydrolase"/>
    <property type="match status" value="1"/>
</dbReference>
<dbReference type="PANTHER" id="PTHR37017">
    <property type="entry name" value="AB HYDROLASE-1 DOMAIN-CONTAINING PROTEIN-RELATED"/>
    <property type="match status" value="1"/>
</dbReference>
<sequence>MRRSSGGSCNSSVRSPWRAAVHHAAARRGAGGGPHRRGRLGSGAVTPILFLSGAGLRTWIWDDVRAALEVETRVAGRPGADAGLDEYADAALRTAEGWASFRVVAHSIGGVVASALVARAPERVSGVVAVCASVPEVGSSFIGALPVPQRYVMGLVTRVLGTRPPDSAIRKGLAARLEPELASRIVADFAPESKALYRDRVPERRFPASSTYILTERDSEYPAALQERYAARLGGDVVRLATGHLPMLEDPARLTEVIGRQ</sequence>
<evidence type="ECO:0000313" key="2">
    <source>
        <dbReference type="EMBL" id="TDD73081.1"/>
    </source>
</evidence>
<dbReference type="GO" id="GO:0016787">
    <property type="term" value="F:hydrolase activity"/>
    <property type="evidence" value="ECO:0007669"/>
    <property type="project" value="UniProtKB-KW"/>
</dbReference>
<evidence type="ECO:0000259" key="1">
    <source>
        <dbReference type="Pfam" id="PF12697"/>
    </source>
</evidence>
<name>A0A4R5AKB1_9ACTN</name>
<dbReference type="InterPro" id="IPR052897">
    <property type="entry name" value="Sec-Metab_Biosynth_Hydrolase"/>
</dbReference>
<keyword evidence="2" id="KW-0378">Hydrolase</keyword>
<feature type="domain" description="AB hydrolase-1" evidence="1">
    <location>
        <begin position="48"/>
        <end position="255"/>
    </location>
</feature>
<dbReference type="OrthoDB" id="3249793at2"/>
<organism evidence="2 3">
    <name type="scientific">Jiangella aurantiaca</name>
    <dbReference type="NCBI Taxonomy" id="2530373"/>
    <lineage>
        <taxon>Bacteria</taxon>
        <taxon>Bacillati</taxon>
        <taxon>Actinomycetota</taxon>
        <taxon>Actinomycetes</taxon>
        <taxon>Jiangellales</taxon>
        <taxon>Jiangellaceae</taxon>
        <taxon>Jiangella</taxon>
    </lineage>
</organism>
<reference evidence="2 3" key="1">
    <citation type="submission" date="2019-02" db="EMBL/GenBank/DDBJ databases">
        <title>Draft genome sequences of novel Actinobacteria.</title>
        <authorList>
            <person name="Sahin N."/>
            <person name="Ay H."/>
            <person name="Saygin H."/>
        </authorList>
    </citation>
    <scope>NUCLEOTIDE SEQUENCE [LARGE SCALE GENOMIC DNA]</scope>
    <source>
        <strain evidence="2 3">8K307</strain>
    </source>
</reference>
<protein>
    <submittedName>
        <fullName evidence="2">Alpha/beta hydrolase</fullName>
    </submittedName>
</protein>
<dbReference type="AlphaFoldDB" id="A0A4R5AKB1"/>
<accession>A0A4R5AKB1</accession>
<comment type="caution">
    <text evidence="2">The sequence shown here is derived from an EMBL/GenBank/DDBJ whole genome shotgun (WGS) entry which is preliminary data.</text>
</comment>
<evidence type="ECO:0000313" key="3">
    <source>
        <dbReference type="Proteomes" id="UP000295217"/>
    </source>
</evidence>